<dbReference type="Proteomes" id="UP000028045">
    <property type="component" value="Unassembled WGS sequence"/>
</dbReference>
<protein>
    <recommendedName>
        <fullName evidence="5">Apple domain-containing protein</fullName>
    </recommendedName>
</protein>
<dbReference type="AlphaFoldDB" id="A0A084B605"/>
<feature type="compositionally biased region" description="Low complexity" evidence="1">
    <location>
        <begin position="105"/>
        <end position="121"/>
    </location>
</feature>
<dbReference type="HOGENOM" id="CLU_070390_0_0_1"/>
<evidence type="ECO:0000256" key="1">
    <source>
        <dbReference type="SAM" id="MobiDB-lite"/>
    </source>
</evidence>
<proteinExistence type="predicted"/>
<dbReference type="OrthoDB" id="5424430at2759"/>
<evidence type="ECO:0008006" key="5">
    <source>
        <dbReference type="Google" id="ProtNLM"/>
    </source>
</evidence>
<feature type="region of interest" description="Disordered" evidence="1">
    <location>
        <begin position="91"/>
        <end position="135"/>
    </location>
</feature>
<gene>
    <name evidence="3" type="ORF">S7711_10870</name>
</gene>
<reference evidence="3 4" key="1">
    <citation type="journal article" date="2014" name="BMC Genomics">
        <title>Comparative genome sequencing reveals chemotype-specific gene clusters in the toxigenic black mold Stachybotrys.</title>
        <authorList>
            <person name="Semeiks J."/>
            <person name="Borek D."/>
            <person name="Otwinowski Z."/>
            <person name="Grishin N.V."/>
        </authorList>
    </citation>
    <scope>NUCLEOTIDE SEQUENCE [LARGE SCALE GENOMIC DNA]</scope>
    <source>
        <strain evidence="4">CBS 109288 / IBT 7711</strain>
    </source>
</reference>
<feature type="transmembrane region" description="Helical" evidence="2">
    <location>
        <begin position="66"/>
        <end position="89"/>
    </location>
</feature>
<evidence type="ECO:0000313" key="4">
    <source>
        <dbReference type="Proteomes" id="UP000028045"/>
    </source>
</evidence>
<keyword evidence="2" id="KW-0812">Transmembrane</keyword>
<keyword evidence="2" id="KW-1133">Transmembrane helix</keyword>
<keyword evidence="4" id="KW-1185">Reference proteome</keyword>
<evidence type="ECO:0000313" key="3">
    <source>
        <dbReference type="EMBL" id="KEY72984.1"/>
    </source>
</evidence>
<accession>A0A084B605</accession>
<evidence type="ECO:0000256" key="2">
    <source>
        <dbReference type="SAM" id="Phobius"/>
    </source>
</evidence>
<name>A0A084B605_STACB</name>
<organism evidence="3 4">
    <name type="scientific">Stachybotrys chartarum (strain CBS 109288 / IBT 7711)</name>
    <name type="common">Toxic black mold</name>
    <name type="synonym">Stilbospora chartarum</name>
    <dbReference type="NCBI Taxonomy" id="1280523"/>
    <lineage>
        <taxon>Eukaryota</taxon>
        <taxon>Fungi</taxon>
        <taxon>Dikarya</taxon>
        <taxon>Ascomycota</taxon>
        <taxon>Pezizomycotina</taxon>
        <taxon>Sordariomycetes</taxon>
        <taxon>Hypocreomycetidae</taxon>
        <taxon>Hypocreales</taxon>
        <taxon>Stachybotryaceae</taxon>
        <taxon>Stachybotrys</taxon>
    </lineage>
</organism>
<feature type="compositionally biased region" description="Polar residues" evidence="1">
    <location>
        <begin position="91"/>
        <end position="104"/>
    </location>
</feature>
<dbReference type="EMBL" id="KL647944">
    <property type="protein sequence ID" value="KEY72984.1"/>
    <property type="molecule type" value="Genomic_DNA"/>
</dbReference>
<keyword evidence="2" id="KW-0472">Membrane</keyword>
<sequence>MAAYPYSDLEVVPAKAVYSAPEVAPGNAPEVVPGSAHEGLRYYKQDAPGGAAPAQRRICGVRARTFWILLGVAVTLVIAAVAGGVAAALTSRNSSSDGSVDQDISTSSGASLSTSSPESSASPPPSSAPSTTSTVSISTTTVALPTITLLRDCPSSNGTVYEADYDSEEEPIMFRKFCTAGFRHVRNGIDLINEPTQSLNDCINTCVNYNDRNSTAIAAGNNQTCNAVCWRSNEQLGNVNQIPGQCFGFTTLNNSAGFQITDEVLCDSAGWINQRDL</sequence>